<organism evidence="1 2">
    <name type="scientific">Paenibacillus puldeungensis</name>
    <dbReference type="NCBI Taxonomy" id="696536"/>
    <lineage>
        <taxon>Bacteria</taxon>
        <taxon>Bacillati</taxon>
        <taxon>Bacillota</taxon>
        <taxon>Bacilli</taxon>
        <taxon>Bacillales</taxon>
        <taxon>Paenibacillaceae</taxon>
        <taxon>Paenibacillus</taxon>
    </lineage>
</organism>
<name>A0ABW3S563_9BACL</name>
<gene>
    <name evidence="1" type="ORF">ACFQ3W_25545</name>
</gene>
<dbReference type="RefSeq" id="WP_379322065.1">
    <property type="nucleotide sequence ID" value="NZ_JBHTLM010000037.1"/>
</dbReference>
<keyword evidence="2" id="KW-1185">Reference proteome</keyword>
<dbReference type="EMBL" id="JBHTLM010000037">
    <property type="protein sequence ID" value="MFD1179642.1"/>
    <property type="molecule type" value="Genomic_DNA"/>
</dbReference>
<evidence type="ECO:0000313" key="2">
    <source>
        <dbReference type="Proteomes" id="UP001597262"/>
    </source>
</evidence>
<evidence type="ECO:0008006" key="3">
    <source>
        <dbReference type="Google" id="ProtNLM"/>
    </source>
</evidence>
<dbReference type="Proteomes" id="UP001597262">
    <property type="component" value="Unassembled WGS sequence"/>
</dbReference>
<evidence type="ECO:0000313" key="1">
    <source>
        <dbReference type="EMBL" id="MFD1179642.1"/>
    </source>
</evidence>
<accession>A0ABW3S563</accession>
<sequence>MDKQPKLIDADKLLYELALQGMMTDDIKRKIDEGEFDPDPIPLPTIKPGDRVHHDRFEANGIVKRISKSGKRAYVIWDRGAPSYVELKSLEVISHD</sequence>
<comment type="caution">
    <text evidence="1">The sequence shown here is derived from an EMBL/GenBank/DDBJ whole genome shotgun (WGS) entry which is preliminary data.</text>
</comment>
<reference evidence="2" key="1">
    <citation type="journal article" date="2019" name="Int. J. Syst. Evol. Microbiol.">
        <title>The Global Catalogue of Microorganisms (GCM) 10K type strain sequencing project: providing services to taxonomists for standard genome sequencing and annotation.</title>
        <authorList>
            <consortium name="The Broad Institute Genomics Platform"/>
            <consortium name="The Broad Institute Genome Sequencing Center for Infectious Disease"/>
            <person name="Wu L."/>
            <person name="Ma J."/>
        </authorList>
    </citation>
    <scope>NUCLEOTIDE SEQUENCE [LARGE SCALE GENOMIC DNA]</scope>
    <source>
        <strain evidence="2">CCUG 59189</strain>
    </source>
</reference>
<protein>
    <recommendedName>
        <fullName evidence="3">DUF4258 domain-containing protein</fullName>
    </recommendedName>
</protein>
<proteinExistence type="predicted"/>